<feature type="compositionally biased region" description="Low complexity" evidence="8">
    <location>
        <begin position="748"/>
        <end position="757"/>
    </location>
</feature>
<organism evidence="10">
    <name type="scientific">Wuchereria bancrofti</name>
    <dbReference type="NCBI Taxonomy" id="6293"/>
    <lineage>
        <taxon>Eukaryota</taxon>
        <taxon>Metazoa</taxon>
        <taxon>Ecdysozoa</taxon>
        <taxon>Nematoda</taxon>
        <taxon>Chromadorea</taxon>
        <taxon>Rhabditida</taxon>
        <taxon>Spirurina</taxon>
        <taxon>Spiruromorpha</taxon>
        <taxon>Filarioidea</taxon>
        <taxon>Onchocercidae</taxon>
        <taxon>Wuchereria</taxon>
    </lineage>
</organism>
<keyword evidence="7" id="KW-0131">Cell cycle</keyword>
<dbReference type="SUPFAM" id="SSF117281">
    <property type="entry name" value="Kelch motif"/>
    <property type="match status" value="1"/>
</dbReference>
<evidence type="ECO:0000259" key="9">
    <source>
        <dbReference type="PROSITE" id="PS50853"/>
    </source>
</evidence>
<dbReference type="GO" id="GO:0035097">
    <property type="term" value="C:histone methyltransferase complex"/>
    <property type="evidence" value="ECO:0007669"/>
    <property type="project" value="TreeGrafter"/>
</dbReference>
<evidence type="ECO:0000256" key="2">
    <source>
        <dbReference type="ARBA" id="ARBA00022441"/>
    </source>
</evidence>
<dbReference type="CDD" id="cd00063">
    <property type="entry name" value="FN3"/>
    <property type="match status" value="2"/>
</dbReference>
<sequence>MEEIGCARRAAGNDCNKEICGSDCVGHQGFKSLEKEKARFIVYNKEMNAAKRGRSSNALPTLKWKKVVNTTGPTPRPRHGHRAVSIKDLMIVFGGGNEGIVDELHVYNTATNQWFVPAVKGEVPAGCAAYGIICDGTKIYLFGGMVEYGRYSADLYELQASKWEWKRLRPRPPKTGQPAPCARLGHSFTLASNQVCYIFGGLANASDDPKNNVPRYLNDLYVLDLNKANNLQWESPDTYGSPPPPRESHSAVIVENNGENRQMIIFGGMNGCRLGDLWFLDLISMTWTKPEVGGIPPLPRSLHSANIIAERMIVFGGWVPLLTPDTKLQQVEKEWKCTNTLASLNLHTMCWEDLSLELLESAVPRARAGHSAVVINKRLYVWSGRDGYRKAWNNQVCCKDMWYLETDKPDAPGRVQLIRATVSGLEVCWNAVPTAEAYFLQLRKFETKPDDIIRSASSFRLAATGKPLAGKVIAIRSAAASGPQVMKVVRSAPGGAAAIMGQGPRGHFLRVLPAPRFTTANQAAIVKHPAAKAILVTKAPGAGYTAPHKLLFLQQTNCPTVSASNVSTGDSPQLAVVESVSAHVVQSGNSSAEPAAIATEHAPSISTQGTTYTTPVMPNVDVGLPQNLLDETAPDSETCVIQNADASEQHVKQSSDTATGAYRSSGFITQDTKKTNVSPLGTAHMQTVTKVQCTPSGDAVASSKIMRPKTSVITIATLPPTDTQLELSSADVTPEKSPMEKDVKNENEANSASSAGSNERDKSEIAAVVECKEEETDSRDKDNVEGDVMPVIKKVKVEGVSGDKETKNDIPLDKIEQSGDLDSSRDSEKLQIVTTSSEEHSPDIKESEPLKSIPIKTSNLVDSPSVSQSITATSGMDTEISTDLGITVNTDNEAVEEVPNAAAMKKCPSFTVLKVESGTTQSSRSYHRTSPEATFSFRIFILLNAAFDLKAEPEWYNVGIIKGTSHLVTHYFLPCSADMEDAFGASYLRKAELEAGTAYHFRVAGINACGRGNWSEVTAFKNCLPGYPGAPSNIKVTKSSEGAHLTWDPPQSSIGKVTEYSVYLAVRNTHGRETHLSFVRVYVGSDPFCVVSLANLHAAHIDKSSKPAILFRIAARNEKGYGPATQVRWLQERPLRPVTVIGASAGSHRNPQQRAAPAQTTQAAVIDMWKAR</sequence>
<evidence type="ECO:0000256" key="8">
    <source>
        <dbReference type="SAM" id="MobiDB-lite"/>
    </source>
</evidence>
<dbReference type="FunFam" id="2.120.10.80:FF:000008">
    <property type="entry name" value="host cell factor 1 isoform X1"/>
    <property type="match status" value="1"/>
</dbReference>
<dbReference type="WBParaSite" id="maker-PairedContig_188-snap-gene-0.12-mRNA-1">
    <property type="protein sequence ID" value="maker-PairedContig_188-snap-gene-0.12-mRNA-1"/>
    <property type="gene ID" value="maker-PairedContig_188-snap-gene-0.12"/>
</dbReference>
<dbReference type="AlphaFoldDB" id="A0A1I8EFR9"/>
<reference evidence="10" key="1">
    <citation type="submission" date="2016-11" db="UniProtKB">
        <authorList>
            <consortium name="WormBaseParasite"/>
        </authorList>
    </citation>
    <scope>IDENTIFICATION</scope>
    <source>
        <strain evidence="10">pt0022</strain>
    </source>
</reference>
<dbReference type="PANTHER" id="PTHR46003">
    <property type="entry name" value="HOST CELL FACTOR"/>
    <property type="match status" value="1"/>
</dbReference>
<dbReference type="InterPro" id="IPR059124">
    <property type="entry name" value="Kelch_HCF"/>
</dbReference>
<dbReference type="InterPro" id="IPR013783">
    <property type="entry name" value="Ig-like_fold"/>
</dbReference>
<dbReference type="InterPro" id="IPR015915">
    <property type="entry name" value="Kelch-typ_b-propeller"/>
</dbReference>
<feature type="compositionally biased region" description="Basic and acidic residues" evidence="8">
    <location>
        <begin position="733"/>
        <end position="747"/>
    </location>
</feature>
<evidence type="ECO:0000256" key="1">
    <source>
        <dbReference type="ARBA" id="ARBA00004123"/>
    </source>
</evidence>
<protein>
    <submittedName>
        <fullName evidence="10">Fibronectin type-III domain-containing protein</fullName>
    </submittedName>
</protein>
<feature type="domain" description="Fibronectin type-III" evidence="9">
    <location>
        <begin position="1030"/>
        <end position="1135"/>
    </location>
</feature>
<evidence type="ECO:0000256" key="4">
    <source>
        <dbReference type="ARBA" id="ARBA00022737"/>
    </source>
</evidence>
<dbReference type="FunFam" id="2.120.10.80:FF:000015">
    <property type="entry name" value="host cell factor 1 isoform X1"/>
    <property type="match status" value="1"/>
</dbReference>
<dbReference type="InterPro" id="IPR003961">
    <property type="entry name" value="FN3_dom"/>
</dbReference>
<keyword evidence="6" id="KW-0539">Nucleus</keyword>
<dbReference type="Gene3D" id="2.120.10.80">
    <property type="entry name" value="Kelch-type beta propeller"/>
    <property type="match status" value="2"/>
</dbReference>
<dbReference type="STRING" id="6293.A0A1I8EFR9"/>
<dbReference type="SMART" id="SM00060">
    <property type="entry name" value="FN3"/>
    <property type="match status" value="2"/>
</dbReference>
<keyword evidence="3" id="KW-0597">Phosphoprotein</keyword>
<keyword evidence="2" id="KW-0880">Kelch repeat</keyword>
<comment type="subcellular location">
    <subcellularLocation>
        <location evidence="1">Nucleus</location>
    </subcellularLocation>
</comment>
<name>A0A1I8EFR9_WUCBA</name>
<dbReference type="Pfam" id="PF13854">
    <property type="entry name" value="Kelch_HCF"/>
    <property type="match status" value="1"/>
</dbReference>
<evidence type="ECO:0000256" key="5">
    <source>
        <dbReference type="ARBA" id="ARBA00022813"/>
    </source>
</evidence>
<proteinExistence type="predicted"/>
<evidence type="ECO:0000256" key="7">
    <source>
        <dbReference type="ARBA" id="ARBA00023306"/>
    </source>
</evidence>
<dbReference type="Gene3D" id="2.60.40.10">
    <property type="entry name" value="Immunoglobulins"/>
    <property type="match status" value="2"/>
</dbReference>
<evidence type="ECO:0000256" key="6">
    <source>
        <dbReference type="ARBA" id="ARBA00023242"/>
    </source>
</evidence>
<dbReference type="SUPFAM" id="SSF49265">
    <property type="entry name" value="Fibronectin type III"/>
    <property type="match status" value="1"/>
</dbReference>
<evidence type="ECO:0000313" key="10">
    <source>
        <dbReference type="WBParaSite" id="maker-PairedContig_188-snap-gene-0.12-mRNA-1"/>
    </source>
</evidence>
<feature type="region of interest" description="Disordered" evidence="8">
    <location>
        <begin position="724"/>
        <end position="764"/>
    </location>
</feature>
<dbReference type="PANTHER" id="PTHR46003:SF1">
    <property type="entry name" value="HOST CELL FACTOR"/>
    <property type="match status" value="1"/>
</dbReference>
<dbReference type="GO" id="GO:0006338">
    <property type="term" value="P:chromatin remodeling"/>
    <property type="evidence" value="ECO:0007669"/>
    <property type="project" value="TreeGrafter"/>
</dbReference>
<dbReference type="GO" id="GO:0003713">
    <property type="term" value="F:transcription coactivator activity"/>
    <property type="evidence" value="ECO:0007669"/>
    <property type="project" value="TreeGrafter"/>
</dbReference>
<feature type="compositionally biased region" description="Basic and acidic residues" evidence="8">
    <location>
        <begin position="800"/>
        <end position="829"/>
    </location>
</feature>
<evidence type="ECO:0000256" key="3">
    <source>
        <dbReference type="ARBA" id="ARBA00022553"/>
    </source>
</evidence>
<feature type="compositionally biased region" description="Basic and acidic residues" evidence="8">
    <location>
        <begin position="837"/>
        <end position="849"/>
    </location>
</feature>
<dbReference type="InterPro" id="IPR036116">
    <property type="entry name" value="FN3_sf"/>
</dbReference>
<dbReference type="Gene3D" id="6.10.250.2590">
    <property type="match status" value="1"/>
</dbReference>
<keyword evidence="5" id="KW-0068">Autocatalytic cleavage</keyword>
<dbReference type="PROSITE" id="PS50853">
    <property type="entry name" value="FN3"/>
    <property type="match status" value="1"/>
</dbReference>
<keyword evidence="4" id="KW-0677">Repeat</keyword>
<accession>A0A1I8EFR9</accession>
<dbReference type="InterPro" id="IPR043536">
    <property type="entry name" value="HCF1/2"/>
</dbReference>
<feature type="region of interest" description="Disordered" evidence="8">
    <location>
        <begin position="800"/>
        <end position="852"/>
    </location>
</feature>